<dbReference type="EMBL" id="OX459119">
    <property type="protein sequence ID" value="CAI9095620.1"/>
    <property type="molecule type" value="Genomic_DNA"/>
</dbReference>
<name>A0AAV1CJ82_OLDCO</name>
<sequence>MNSNKGGNGGGGSAGNNKQGGENTMKAPGTGGAVHINRDNFEKDPKGYFSGLHANQKGGAQEFTDIEAEDMEEEDIEISGVEISK</sequence>
<dbReference type="AlphaFoldDB" id="A0AAV1CJ82"/>
<feature type="compositionally biased region" description="Basic and acidic residues" evidence="1">
    <location>
        <begin position="36"/>
        <end position="46"/>
    </location>
</feature>
<protein>
    <submittedName>
        <fullName evidence="2">OLC1v1031609C1</fullName>
    </submittedName>
</protein>
<dbReference type="Proteomes" id="UP001161247">
    <property type="component" value="Chromosome 2"/>
</dbReference>
<dbReference type="PANTHER" id="PTHR33333">
    <property type="entry name" value="ERYTHROCYTE MEMBRANE PROTEIN 1-LIKE"/>
    <property type="match status" value="1"/>
</dbReference>
<gene>
    <name evidence="2" type="ORF">OLC1_LOCUS6550</name>
</gene>
<dbReference type="InterPro" id="IPR039926">
    <property type="entry name" value="Egg_app_1"/>
</dbReference>
<evidence type="ECO:0000313" key="2">
    <source>
        <dbReference type="EMBL" id="CAI9095620.1"/>
    </source>
</evidence>
<proteinExistence type="predicted"/>
<organism evidence="2 3">
    <name type="scientific">Oldenlandia corymbosa var. corymbosa</name>
    <dbReference type="NCBI Taxonomy" id="529605"/>
    <lineage>
        <taxon>Eukaryota</taxon>
        <taxon>Viridiplantae</taxon>
        <taxon>Streptophyta</taxon>
        <taxon>Embryophyta</taxon>
        <taxon>Tracheophyta</taxon>
        <taxon>Spermatophyta</taxon>
        <taxon>Magnoliopsida</taxon>
        <taxon>eudicotyledons</taxon>
        <taxon>Gunneridae</taxon>
        <taxon>Pentapetalae</taxon>
        <taxon>asterids</taxon>
        <taxon>lamiids</taxon>
        <taxon>Gentianales</taxon>
        <taxon>Rubiaceae</taxon>
        <taxon>Rubioideae</taxon>
        <taxon>Spermacoceae</taxon>
        <taxon>Hedyotis-Oldenlandia complex</taxon>
        <taxon>Oldenlandia</taxon>
    </lineage>
</organism>
<evidence type="ECO:0000313" key="3">
    <source>
        <dbReference type="Proteomes" id="UP001161247"/>
    </source>
</evidence>
<reference evidence="2" key="1">
    <citation type="submission" date="2023-03" db="EMBL/GenBank/DDBJ databases">
        <authorList>
            <person name="Julca I."/>
        </authorList>
    </citation>
    <scope>NUCLEOTIDE SEQUENCE</scope>
</reference>
<evidence type="ECO:0000256" key="1">
    <source>
        <dbReference type="SAM" id="MobiDB-lite"/>
    </source>
</evidence>
<feature type="region of interest" description="Disordered" evidence="1">
    <location>
        <begin position="1"/>
        <end position="56"/>
    </location>
</feature>
<keyword evidence="3" id="KW-1185">Reference proteome</keyword>
<accession>A0AAV1CJ82</accession>
<feature type="compositionally biased region" description="Gly residues" evidence="1">
    <location>
        <begin position="1"/>
        <end position="14"/>
    </location>
</feature>
<dbReference type="PANTHER" id="PTHR33333:SF32">
    <property type="entry name" value="PSAD1"/>
    <property type="match status" value="1"/>
</dbReference>